<name>A0A9X9X8N3_9PROT</name>
<dbReference type="GO" id="GO:0006284">
    <property type="term" value="P:base-excision repair"/>
    <property type="evidence" value="ECO:0007669"/>
    <property type="project" value="InterPro"/>
</dbReference>
<dbReference type="InterPro" id="IPR011257">
    <property type="entry name" value="DNA_glycosylase"/>
</dbReference>
<gene>
    <name evidence="2" type="ORF">GXW74_06190</name>
</gene>
<dbReference type="EMBL" id="JAAEDL010000004">
    <property type="protein sequence ID" value="MBR0680069.1"/>
    <property type="molecule type" value="Genomic_DNA"/>
</dbReference>
<accession>A0A9X9X8N3</accession>
<evidence type="ECO:0000313" key="3">
    <source>
        <dbReference type="Proteomes" id="UP001138709"/>
    </source>
</evidence>
<feature type="binding site" evidence="1">
    <location>
        <position position="175"/>
    </location>
    <ligand>
        <name>Zn(2+)</name>
        <dbReference type="ChEBI" id="CHEBI:29105"/>
    </ligand>
</feature>
<sequence length="191" mass="21365">MTDHRRCRWAEKDPLERAYHDTEWGVPERDPRALWECLMLEGFQAGLSWITVLRKRENFRTAFAGFDPRKVARFTEADTLRLLADPGIIRSRAKIEATIRGARIFLEMDARGEDFATYCWSFTDGQVLRGDGKTAAASAELAGRVSKDLKGRGFKFVGPTIVQAWLQAVGIVNDHAIGCFRRDAMAGSGGA</sequence>
<dbReference type="Proteomes" id="UP001138709">
    <property type="component" value="Unassembled WGS sequence"/>
</dbReference>
<dbReference type="Pfam" id="PF03352">
    <property type="entry name" value="Adenine_glyco"/>
    <property type="match status" value="1"/>
</dbReference>
<dbReference type="InterPro" id="IPR005019">
    <property type="entry name" value="Adenine_glyco"/>
</dbReference>
<keyword evidence="1" id="KW-0862">Zinc</keyword>
<reference evidence="2" key="2">
    <citation type="journal article" date="2021" name="Syst. Appl. Microbiol.">
        <title>Roseomonas hellenica sp. nov., isolated from roots of wild-growing Alkanna tinctoria.</title>
        <authorList>
            <person name="Rat A."/>
            <person name="Naranjo H.D."/>
            <person name="Lebbe L."/>
            <person name="Cnockaert M."/>
            <person name="Krigas N."/>
            <person name="Grigoriadou K."/>
            <person name="Maloupa E."/>
            <person name="Willems A."/>
        </authorList>
    </citation>
    <scope>NUCLEOTIDE SEQUENCE</scope>
    <source>
        <strain evidence="2">LMG 31228</strain>
    </source>
</reference>
<keyword evidence="3" id="KW-1185">Reference proteome</keyword>
<dbReference type="PANTHER" id="PTHR30037">
    <property type="entry name" value="DNA-3-METHYLADENINE GLYCOSYLASE 1"/>
    <property type="match status" value="1"/>
</dbReference>
<keyword evidence="1" id="KW-0479">Metal-binding</keyword>
<dbReference type="PANTHER" id="PTHR30037:SF4">
    <property type="entry name" value="DNA-3-METHYLADENINE GLYCOSYLASE I"/>
    <property type="match status" value="1"/>
</dbReference>
<feature type="binding site" evidence="1">
    <location>
        <position position="7"/>
    </location>
    <ligand>
        <name>Zn(2+)</name>
        <dbReference type="ChEBI" id="CHEBI:29105"/>
    </ligand>
</feature>
<protein>
    <submittedName>
        <fullName evidence="2">DNA-3-methyladenine glycosylase I</fullName>
    </submittedName>
</protein>
<feature type="binding site" evidence="1">
    <location>
        <position position="179"/>
    </location>
    <ligand>
        <name>Zn(2+)</name>
        <dbReference type="ChEBI" id="CHEBI:29105"/>
    </ligand>
</feature>
<reference evidence="2" key="1">
    <citation type="submission" date="2020-01" db="EMBL/GenBank/DDBJ databases">
        <authorList>
            <person name="Rat A."/>
        </authorList>
    </citation>
    <scope>NUCLEOTIDE SEQUENCE</scope>
    <source>
        <strain evidence="2">LMG 31228</strain>
    </source>
</reference>
<evidence type="ECO:0000256" key="1">
    <source>
        <dbReference type="PIRSR" id="PIRSR605019-1"/>
    </source>
</evidence>
<proteinExistence type="predicted"/>
<organism evidence="2 3">
    <name type="scientific">Neoroseomonas eburnea</name>
    <dbReference type="NCBI Taxonomy" id="1346889"/>
    <lineage>
        <taxon>Bacteria</taxon>
        <taxon>Pseudomonadati</taxon>
        <taxon>Pseudomonadota</taxon>
        <taxon>Alphaproteobacteria</taxon>
        <taxon>Acetobacterales</taxon>
        <taxon>Acetobacteraceae</taxon>
        <taxon>Neoroseomonas</taxon>
    </lineage>
</organism>
<evidence type="ECO:0000313" key="2">
    <source>
        <dbReference type="EMBL" id="MBR0680069.1"/>
    </source>
</evidence>
<feature type="binding site" evidence="1">
    <location>
        <position position="20"/>
    </location>
    <ligand>
        <name>Zn(2+)</name>
        <dbReference type="ChEBI" id="CHEBI:29105"/>
    </ligand>
</feature>
<dbReference type="RefSeq" id="WP_211845587.1">
    <property type="nucleotide sequence ID" value="NZ_JAAEDL010000004.1"/>
</dbReference>
<dbReference type="InterPro" id="IPR052891">
    <property type="entry name" value="DNA-3mA_glycosylase"/>
</dbReference>
<dbReference type="GO" id="GO:0046872">
    <property type="term" value="F:metal ion binding"/>
    <property type="evidence" value="ECO:0007669"/>
    <property type="project" value="UniProtKB-KW"/>
</dbReference>
<dbReference type="GO" id="GO:0008725">
    <property type="term" value="F:DNA-3-methyladenine glycosylase activity"/>
    <property type="evidence" value="ECO:0007669"/>
    <property type="project" value="InterPro"/>
</dbReference>
<dbReference type="AlphaFoldDB" id="A0A9X9X8N3"/>
<comment type="caution">
    <text evidence="2">The sequence shown here is derived from an EMBL/GenBank/DDBJ whole genome shotgun (WGS) entry which is preliminary data.</text>
</comment>
<dbReference type="Gene3D" id="1.10.340.30">
    <property type="entry name" value="Hypothetical protein, domain 2"/>
    <property type="match status" value="1"/>
</dbReference>
<dbReference type="SUPFAM" id="SSF48150">
    <property type="entry name" value="DNA-glycosylase"/>
    <property type="match status" value="1"/>
</dbReference>